<protein>
    <submittedName>
        <fullName evidence="3">Insulinase family protein</fullName>
    </submittedName>
</protein>
<feature type="compositionally biased region" description="Basic and acidic residues" evidence="1">
    <location>
        <begin position="256"/>
        <end position="265"/>
    </location>
</feature>
<keyword evidence="4" id="KW-1185">Reference proteome</keyword>
<comment type="caution">
    <text evidence="3">The sequence shown here is derived from an EMBL/GenBank/DDBJ whole genome shotgun (WGS) entry which is preliminary data.</text>
</comment>
<name>A0AA41UD26_9HYPH</name>
<evidence type="ECO:0000313" key="4">
    <source>
        <dbReference type="Proteomes" id="UP001156140"/>
    </source>
</evidence>
<dbReference type="Proteomes" id="UP001156140">
    <property type="component" value="Unassembled WGS sequence"/>
</dbReference>
<dbReference type="InterPro" id="IPR055130">
    <property type="entry name" value="PreP_C"/>
</dbReference>
<dbReference type="InterPro" id="IPR013578">
    <property type="entry name" value="Peptidase_M16C_assoc"/>
</dbReference>
<dbReference type="Gene3D" id="3.30.830.10">
    <property type="entry name" value="Metalloenzyme, LuxS/M16 peptidase-like"/>
    <property type="match status" value="4"/>
</dbReference>
<feature type="domain" description="Peptidase M16C associated" evidence="2">
    <location>
        <begin position="459"/>
        <end position="707"/>
    </location>
</feature>
<reference evidence="3" key="1">
    <citation type="submission" date="2022-03" db="EMBL/GenBank/DDBJ databases">
        <title>The complete genome sequence of a Methyloterrigena soli.</title>
        <authorList>
            <person name="Zi Z."/>
        </authorList>
    </citation>
    <scope>NUCLEOTIDE SEQUENCE</scope>
    <source>
        <strain evidence="3">M48</strain>
    </source>
</reference>
<feature type="region of interest" description="Disordered" evidence="1">
    <location>
        <begin position="250"/>
        <end position="275"/>
    </location>
</feature>
<dbReference type="Pfam" id="PF08367">
    <property type="entry name" value="M16C_assoc"/>
    <property type="match status" value="1"/>
</dbReference>
<gene>
    <name evidence="3" type="ORF">ML536_19270</name>
</gene>
<dbReference type="GO" id="GO:0046872">
    <property type="term" value="F:metal ion binding"/>
    <property type="evidence" value="ECO:0007669"/>
    <property type="project" value="InterPro"/>
</dbReference>
<dbReference type="GO" id="GO:0004222">
    <property type="term" value="F:metalloendopeptidase activity"/>
    <property type="evidence" value="ECO:0007669"/>
    <property type="project" value="TreeGrafter"/>
</dbReference>
<evidence type="ECO:0000256" key="1">
    <source>
        <dbReference type="SAM" id="MobiDB-lite"/>
    </source>
</evidence>
<evidence type="ECO:0000313" key="3">
    <source>
        <dbReference type="EMBL" id="MCI0128980.1"/>
    </source>
</evidence>
<dbReference type="RefSeq" id="WP_281736977.1">
    <property type="nucleotide sequence ID" value="NZ_JAKETQ010000003.1"/>
</dbReference>
<proteinExistence type="predicted"/>
<dbReference type="PANTHER" id="PTHR43016">
    <property type="entry name" value="PRESEQUENCE PROTEASE"/>
    <property type="match status" value="1"/>
</dbReference>
<dbReference type="SUPFAM" id="SSF63411">
    <property type="entry name" value="LuxS/MPP-like metallohydrolase"/>
    <property type="match status" value="4"/>
</dbReference>
<dbReference type="AlphaFoldDB" id="A0AA41UD26"/>
<dbReference type="Pfam" id="PF05193">
    <property type="entry name" value="Peptidase_M16_C"/>
    <property type="match status" value="1"/>
</dbReference>
<dbReference type="InterPro" id="IPR011249">
    <property type="entry name" value="Metalloenz_LuxS/M16"/>
</dbReference>
<dbReference type="EMBL" id="JALAZD010000003">
    <property type="protein sequence ID" value="MCI0128980.1"/>
    <property type="molecule type" value="Genomic_DNA"/>
</dbReference>
<dbReference type="InterPro" id="IPR007863">
    <property type="entry name" value="Peptidase_M16_C"/>
</dbReference>
<evidence type="ECO:0000259" key="2">
    <source>
        <dbReference type="SMART" id="SM01264"/>
    </source>
</evidence>
<organism evidence="3 4">
    <name type="scientific">Paradevosia shaoguanensis</name>
    <dbReference type="NCBI Taxonomy" id="1335043"/>
    <lineage>
        <taxon>Bacteria</taxon>
        <taxon>Pseudomonadati</taxon>
        <taxon>Pseudomonadota</taxon>
        <taxon>Alphaproteobacteria</taxon>
        <taxon>Hyphomicrobiales</taxon>
        <taxon>Devosiaceae</taxon>
        <taxon>Paradevosia</taxon>
    </lineage>
</organism>
<dbReference type="GO" id="GO:0016485">
    <property type="term" value="P:protein processing"/>
    <property type="evidence" value="ECO:0007669"/>
    <property type="project" value="TreeGrafter"/>
</dbReference>
<dbReference type="Pfam" id="PF00675">
    <property type="entry name" value="Peptidase_M16"/>
    <property type="match status" value="1"/>
</dbReference>
<sequence length="970" mass="107050">MLKHHAFELLQEQTIPEVNSLARLYRHKKTGAEVLSLVNDDENKVFGVTLKTPPSDSTGVAHILEHSVLCGSRKYPVKKPFVEMLKGSLHTFLNAMTYPDKTTYPVASQNLRDFYNLVDVYLDAVFHPLISEDTFKQEGWHYEMDGGNAPLIYKGVVFNEMKGVYSSPESVLRDVSQRSIYPDNTYGVSSGGDPKAIPDLTYQDFKAFHERFYHPSNTRAFFYGDDDPEERLNILDAVFSEFDKAPVTSQVSPQKRFAEPRRVERTYASGEPEPGKRTGMVTVNWMLDEIVDPKARLALDVLEMVLVGTPAAPLRKAMTDSGLGESFAGGGFSDDYLQPFATFGLKGIADADLAKVEPMILDNLKALADNGIDPKQIEASLNTLEFALRENNTGSFPRGISLMLRSMRTWLHGHDPLTPLAFEEALTSLKEDIASGRPLFEDMIRTLLIENQHRTTVILTADPAQGTRDAKAEEARLAEHRSELDHAGLEEIVDETRELKTLQESLDPPEALAKIPALHLSDLPREGKTIPTEEDRVADTRVLTHDLATNGILYLDLAFDLGVLPAELLPYMPIFSRALMQTGTKNDDFVSLSQRIGRSTGGISPGQIISSRVGGGTAAYLVLRGKAVPEKLPEMFAILSDIIHTARLDNHERIKQMVLENKAGFEGRLAGAGSGLMASRITSALRESDWVSEQTGGLSQLFFLRKLVDEVQNDWPAVEAKLKRIRELLFGRVSALANITADAAIWQKARPDLEAFLKGLPAGSARPAAWAPEFTPRNEAFTFPGQVNYVAKGANLFDLGYKHSGSIAVVLRHTQTTYLWDKVRVLGGAYGASLGYDFLTGSIAFSSYRDPNLLGTLAVYDATSAFLRQPLSETELTRSIIGTIGTIDRYMLPDAKGYAAMVRIMTGDTDEARQRRREQVLGATTRDFREVADFLDAVARSGHVSVLGSETAIGTANAERGGFMKVTRVL</sequence>
<dbReference type="Pfam" id="PF22516">
    <property type="entry name" value="PreP_C"/>
    <property type="match status" value="1"/>
</dbReference>
<dbReference type="SMART" id="SM01264">
    <property type="entry name" value="M16C_associated"/>
    <property type="match status" value="1"/>
</dbReference>
<accession>A0AA41UD26</accession>
<dbReference type="FunFam" id="3.30.830.10:FF:000034">
    <property type="entry name" value="presequence protease 1, chloroplastic/mitochondrial"/>
    <property type="match status" value="1"/>
</dbReference>
<dbReference type="InterPro" id="IPR011765">
    <property type="entry name" value="Pept_M16_N"/>
</dbReference>
<dbReference type="PANTHER" id="PTHR43016:SF13">
    <property type="entry name" value="PRESEQUENCE PROTEASE, MITOCHONDRIAL"/>
    <property type="match status" value="1"/>
</dbReference>